<protein>
    <submittedName>
        <fullName evidence="5">TetR/AcrR family transcriptional regulator</fullName>
    </submittedName>
</protein>
<dbReference type="InterPro" id="IPR036271">
    <property type="entry name" value="Tet_transcr_reg_TetR-rel_C_sf"/>
</dbReference>
<reference evidence="5" key="1">
    <citation type="submission" date="2022-08" db="EMBL/GenBank/DDBJ databases">
        <title>Whole genome sequencing of non-tuberculosis mycobacteria type-strains.</title>
        <authorList>
            <person name="Igarashi Y."/>
            <person name="Osugi A."/>
            <person name="Mitarai S."/>
        </authorList>
    </citation>
    <scope>NUCLEOTIDE SEQUENCE</scope>
    <source>
        <strain evidence="5">JCM 16369</strain>
    </source>
</reference>
<feature type="domain" description="HTH tetR-type" evidence="4">
    <location>
        <begin position="20"/>
        <end position="80"/>
    </location>
</feature>
<accession>A0ABY3TIY7</accession>
<dbReference type="EMBL" id="CP092362">
    <property type="protein sequence ID" value="ULN41411.1"/>
    <property type="molecule type" value="Genomic_DNA"/>
</dbReference>
<keyword evidence="6" id="KW-1185">Reference proteome</keyword>
<dbReference type="Pfam" id="PF00440">
    <property type="entry name" value="TetR_N"/>
    <property type="match status" value="1"/>
</dbReference>
<dbReference type="InterPro" id="IPR050109">
    <property type="entry name" value="HTH-type_TetR-like_transc_reg"/>
</dbReference>
<feature type="region of interest" description="Disordered" evidence="3">
    <location>
        <begin position="1"/>
        <end position="22"/>
    </location>
</feature>
<dbReference type="PANTHER" id="PTHR30055">
    <property type="entry name" value="HTH-TYPE TRANSCRIPTIONAL REGULATOR RUTR"/>
    <property type="match status" value="1"/>
</dbReference>
<dbReference type="Proteomes" id="UP001055337">
    <property type="component" value="Chromosome"/>
</dbReference>
<dbReference type="PRINTS" id="PR00455">
    <property type="entry name" value="HTHTETR"/>
</dbReference>
<keyword evidence="1 2" id="KW-0238">DNA-binding</keyword>
<sequence length="214" mass="23190">MPAVSPARARGRRATRPSGDDREAAILRTLEEMLAERPFAEISVDDLAKGAGLSRPTFYFYFASKDAVLARLFAQAITASGAGQQQSPDVPEDPQGAWHDGIYAFFDALRPHRAVLLAGLGAMATNAELKEMWSAYMSSWVDYTSALITRERERGAAPDTIPAHDLATALNLMNERVLFAAQLTQKPTLPEEAALEALAHIWITSIYGGVSASV</sequence>
<dbReference type="RefSeq" id="WP_240178011.1">
    <property type="nucleotide sequence ID" value="NZ_CP092362.2"/>
</dbReference>
<dbReference type="Gene3D" id="1.10.357.10">
    <property type="entry name" value="Tetracycline Repressor, domain 2"/>
    <property type="match status" value="1"/>
</dbReference>
<evidence type="ECO:0000256" key="2">
    <source>
        <dbReference type="PROSITE-ProRule" id="PRU00335"/>
    </source>
</evidence>
<dbReference type="InterPro" id="IPR001647">
    <property type="entry name" value="HTH_TetR"/>
</dbReference>
<dbReference type="InterPro" id="IPR009057">
    <property type="entry name" value="Homeodomain-like_sf"/>
</dbReference>
<gene>
    <name evidence="5" type="ORF">MI149_28215</name>
</gene>
<feature type="DNA-binding region" description="H-T-H motif" evidence="2">
    <location>
        <begin position="43"/>
        <end position="62"/>
    </location>
</feature>
<dbReference type="Gene3D" id="1.10.10.60">
    <property type="entry name" value="Homeodomain-like"/>
    <property type="match status" value="1"/>
</dbReference>
<evidence type="ECO:0000313" key="6">
    <source>
        <dbReference type="Proteomes" id="UP001055337"/>
    </source>
</evidence>
<dbReference type="PROSITE" id="PS50977">
    <property type="entry name" value="HTH_TETR_2"/>
    <property type="match status" value="1"/>
</dbReference>
<dbReference type="Pfam" id="PF21313">
    <property type="entry name" value="EthR_C"/>
    <property type="match status" value="1"/>
</dbReference>
<proteinExistence type="predicted"/>
<name>A0ABY3TIY7_9MYCO</name>
<dbReference type="InterPro" id="IPR049397">
    <property type="entry name" value="EthR_C"/>
</dbReference>
<dbReference type="PANTHER" id="PTHR30055:SF184">
    <property type="entry name" value="HTH-TYPE TRANSCRIPTIONAL REGULATOR ETHR"/>
    <property type="match status" value="1"/>
</dbReference>
<evidence type="ECO:0000256" key="3">
    <source>
        <dbReference type="SAM" id="MobiDB-lite"/>
    </source>
</evidence>
<evidence type="ECO:0000256" key="1">
    <source>
        <dbReference type="ARBA" id="ARBA00023125"/>
    </source>
</evidence>
<dbReference type="SUPFAM" id="SSF48498">
    <property type="entry name" value="Tetracyclin repressor-like, C-terminal domain"/>
    <property type="match status" value="1"/>
</dbReference>
<evidence type="ECO:0000313" key="5">
    <source>
        <dbReference type="EMBL" id="ULN41411.1"/>
    </source>
</evidence>
<organism evidence="5 6">
    <name type="scientific">Mycolicibacterium crocinum</name>
    <dbReference type="NCBI Taxonomy" id="388459"/>
    <lineage>
        <taxon>Bacteria</taxon>
        <taxon>Bacillati</taxon>
        <taxon>Actinomycetota</taxon>
        <taxon>Actinomycetes</taxon>
        <taxon>Mycobacteriales</taxon>
        <taxon>Mycobacteriaceae</taxon>
        <taxon>Mycolicibacterium</taxon>
    </lineage>
</organism>
<evidence type="ECO:0000259" key="4">
    <source>
        <dbReference type="PROSITE" id="PS50977"/>
    </source>
</evidence>
<dbReference type="SUPFAM" id="SSF46689">
    <property type="entry name" value="Homeodomain-like"/>
    <property type="match status" value="1"/>
</dbReference>